<comment type="caution">
    <text evidence="2">The sequence shown here is derived from an EMBL/GenBank/DDBJ whole genome shotgun (WGS) entry which is preliminary data.</text>
</comment>
<keyword evidence="3" id="KW-1185">Reference proteome</keyword>
<accession>A0A8H7VFY4</accession>
<evidence type="ECO:0000313" key="2">
    <source>
        <dbReference type="EMBL" id="KAG2219080.1"/>
    </source>
</evidence>
<feature type="signal peptide" evidence="1">
    <location>
        <begin position="1"/>
        <end position="20"/>
    </location>
</feature>
<organism evidence="2 3">
    <name type="scientific">Circinella minor</name>
    <dbReference type="NCBI Taxonomy" id="1195481"/>
    <lineage>
        <taxon>Eukaryota</taxon>
        <taxon>Fungi</taxon>
        <taxon>Fungi incertae sedis</taxon>
        <taxon>Mucoromycota</taxon>
        <taxon>Mucoromycotina</taxon>
        <taxon>Mucoromycetes</taxon>
        <taxon>Mucorales</taxon>
        <taxon>Lichtheimiaceae</taxon>
        <taxon>Circinella</taxon>
    </lineage>
</organism>
<dbReference type="OrthoDB" id="2310186at2759"/>
<dbReference type="Proteomes" id="UP000646827">
    <property type="component" value="Unassembled WGS sequence"/>
</dbReference>
<name>A0A8H7VFY4_9FUNG</name>
<evidence type="ECO:0008006" key="4">
    <source>
        <dbReference type="Google" id="ProtNLM"/>
    </source>
</evidence>
<keyword evidence="1" id="KW-0732">Signal</keyword>
<feature type="chain" id="PRO_5034199937" description="Secreted protein" evidence="1">
    <location>
        <begin position="21"/>
        <end position="78"/>
    </location>
</feature>
<evidence type="ECO:0000256" key="1">
    <source>
        <dbReference type="SAM" id="SignalP"/>
    </source>
</evidence>
<reference evidence="2 3" key="1">
    <citation type="submission" date="2020-12" db="EMBL/GenBank/DDBJ databases">
        <title>Metabolic potential, ecology and presence of endohyphal bacteria is reflected in genomic diversity of Mucoromycotina.</title>
        <authorList>
            <person name="Muszewska A."/>
            <person name="Okrasinska A."/>
            <person name="Steczkiewicz K."/>
            <person name="Drgas O."/>
            <person name="Orlowska M."/>
            <person name="Perlinska-Lenart U."/>
            <person name="Aleksandrzak-Piekarczyk T."/>
            <person name="Szatraj K."/>
            <person name="Zielenkiewicz U."/>
            <person name="Pilsyk S."/>
            <person name="Malc E."/>
            <person name="Mieczkowski P."/>
            <person name="Kruszewska J.S."/>
            <person name="Biernat P."/>
            <person name="Pawlowska J."/>
        </authorList>
    </citation>
    <scope>NUCLEOTIDE SEQUENCE [LARGE SCALE GENOMIC DNA]</scope>
    <source>
        <strain evidence="2 3">CBS 142.35</strain>
    </source>
</reference>
<evidence type="ECO:0000313" key="3">
    <source>
        <dbReference type="Proteomes" id="UP000646827"/>
    </source>
</evidence>
<dbReference type="EMBL" id="JAEPRB010000196">
    <property type="protein sequence ID" value="KAG2219080.1"/>
    <property type="molecule type" value="Genomic_DNA"/>
</dbReference>
<protein>
    <recommendedName>
        <fullName evidence="4">Secreted protein</fullName>
    </recommendedName>
</protein>
<dbReference type="AlphaFoldDB" id="A0A8H7VFY4"/>
<proteinExistence type="predicted"/>
<gene>
    <name evidence="2" type="ORF">INT45_000363</name>
</gene>
<sequence>MPRHVHGSSLYWSVPLTLLAATTYYTLNNRKASAQPLKFVPSGEPSHDSENMERIRADWRERNRGIGLRDVSRSGGGV</sequence>